<evidence type="ECO:0000313" key="1">
    <source>
        <dbReference type="EMBL" id="MBP2240317.1"/>
    </source>
</evidence>
<keyword evidence="2" id="KW-1185">Reference proteome</keyword>
<dbReference type="EMBL" id="JAGIKZ010000003">
    <property type="protein sequence ID" value="MBP2240317.1"/>
    <property type="molecule type" value="Genomic_DNA"/>
</dbReference>
<accession>A0ABS4RER5</accession>
<evidence type="ECO:0000313" key="2">
    <source>
        <dbReference type="Proteomes" id="UP001519293"/>
    </source>
</evidence>
<dbReference type="RefSeq" id="WP_342590317.1">
    <property type="nucleotide sequence ID" value="NZ_JAGIKZ010000003.1"/>
</dbReference>
<dbReference type="Proteomes" id="UP001519293">
    <property type="component" value="Unassembled WGS sequence"/>
</dbReference>
<proteinExistence type="predicted"/>
<dbReference type="Pfam" id="PF00309">
    <property type="entry name" value="Sigma54_AID"/>
    <property type="match status" value="1"/>
</dbReference>
<protein>
    <submittedName>
        <fullName evidence="1">DNA-directed RNA polymerase specialized sigma54-like protein</fullName>
    </submittedName>
</protein>
<name>A0ABS4RER5_9BACI</name>
<dbReference type="InterPro" id="IPR000394">
    <property type="entry name" value="RNA_pol_sigma_54"/>
</dbReference>
<comment type="caution">
    <text evidence="1">The sequence shown here is derived from an EMBL/GenBank/DDBJ whole genome shotgun (WGS) entry which is preliminary data.</text>
</comment>
<organism evidence="1 2">
    <name type="scientific">Cytobacillus eiseniae</name>
    <dbReference type="NCBI Taxonomy" id="762947"/>
    <lineage>
        <taxon>Bacteria</taxon>
        <taxon>Bacillati</taxon>
        <taxon>Bacillota</taxon>
        <taxon>Bacilli</taxon>
        <taxon>Bacillales</taxon>
        <taxon>Bacillaceae</taxon>
        <taxon>Cytobacillus</taxon>
    </lineage>
</organism>
<reference evidence="1 2" key="1">
    <citation type="submission" date="2021-03" db="EMBL/GenBank/DDBJ databases">
        <title>Genomic Encyclopedia of Type Strains, Phase IV (KMG-IV): sequencing the most valuable type-strain genomes for metagenomic binning, comparative biology and taxonomic classification.</title>
        <authorList>
            <person name="Goeker M."/>
        </authorList>
    </citation>
    <scope>NUCLEOTIDE SEQUENCE [LARGE SCALE GENOMIC DNA]</scope>
    <source>
        <strain evidence="1 2">DSM 26675</strain>
    </source>
</reference>
<gene>
    <name evidence="1" type="ORF">J2Z40_000872</name>
</gene>
<sequence length="65" mass="7352">MNLQAGLWQQQTLKLTMTQELTQAIALLQYNAQELSAFLENKALENPLLQIEPGNVQAMDPVRIE</sequence>